<keyword evidence="1" id="KW-0539">Nucleus</keyword>
<dbReference type="WBParaSite" id="nRc.2.0.1.t37655-RA">
    <property type="protein sequence ID" value="nRc.2.0.1.t37655-RA"/>
    <property type="gene ID" value="nRc.2.0.1.g37655"/>
</dbReference>
<comment type="subcellular location">
    <subcellularLocation>
        <location evidence="1">Nucleus</location>
    </subcellularLocation>
</comment>
<reference evidence="5" key="1">
    <citation type="submission" date="2022-11" db="UniProtKB">
        <authorList>
            <consortium name="WormBaseParasite"/>
        </authorList>
    </citation>
    <scope>IDENTIFICATION</scope>
</reference>
<dbReference type="AlphaFoldDB" id="A0A915KGZ4"/>
<dbReference type="InterPro" id="IPR036960">
    <property type="entry name" value="T-box_sf"/>
</dbReference>
<evidence type="ECO:0000256" key="2">
    <source>
        <dbReference type="SAM" id="MobiDB-lite"/>
    </source>
</evidence>
<dbReference type="GO" id="GO:0045893">
    <property type="term" value="P:positive regulation of DNA-templated transcription"/>
    <property type="evidence" value="ECO:0007669"/>
    <property type="project" value="InterPro"/>
</dbReference>
<name>A0A915KGZ4_ROMCU</name>
<dbReference type="Proteomes" id="UP000887565">
    <property type="component" value="Unplaced"/>
</dbReference>
<proteinExistence type="predicted"/>
<feature type="compositionally biased region" description="Low complexity" evidence="2">
    <location>
        <begin position="217"/>
        <end position="226"/>
    </location>
</feature>
<evidence type="ECO:0000259" key="3">
    <source>
        <dbReference type="PROSITE" id="PS50252"/>
    </source>
</evidence>
<organism evidence="4 5">
    <name type="scientific">Romanomermis culicivorax</name>
    <name type="common">Nematode worm</name>
    <dbReference type="NCBI Taxonomy" id="13658"/>
    <lineage>
        <taxon>Eukaryota</taxon>
        <taxon>Metazoa</taxon>
        <taxon>Ecdysozoa</taxon>
        <taxon>Nematoda</taxon>
        <taxon>Enoplea</taxon>
        <taxon>Dorylaimia</taxon>
        <taxon>Mermithida</taxon>
        <taxon>Mermithoidea</taxon>
        <taxon>Mermithidae</taxon>
        <taxon>Romanomermis</taxon>
    </lineage>
</organism>
<feature type="region of interest" description="Disordered" evidence="2">
    <location>
        <begin position="167"/>
        <end position="237"/>
    </location>
</feature>
<feature type="domain" description="T-box" evidence="3">
    <location>
        <begin position="117"/>
        <end position="134"/>
    </location>
</feature>
<protein>
    <submittedName>
        <fullName evidence="5">T-box domain-containing protein</fullName>
    </submittedName>
</protein>
<dbReference type="Gene3D" id="2.60.40.820">
    <property type="entry name" value="Transcription factor, T-box"/>
    <property type="match status" value="1"/>
</dbReference>
<sequence length="309" mass="34746">MVGDMAWSATFHTTKFYALCCVESSSNSFENQCILKHSNAEFSSVSRLFCAVIKGASALNKIKYMIFIMYSAATRSNFLSSLRQFYHVSRRRFTSYCNSPGLPPAPRGLHIPSSLAKITQLKIDHNPFAKGFRDTGAGKREKKRLMAVQKVLESNVVCPSKFGHLIGRGSSSTQDEQQRFLVDQKRSEMSDDDLDESDESDSDDDQQQRKAKHPRLDCSSDSVKSSLSHDRSLSSPSMKNLESFQNRLLQQFQHHRPPPFPFFSSPPNITLATPPFRTPPFFLPPPMPPATFYPAPPPFALNPWASFLA</sequence>
<dbReference type="InterPro" id="IPR046360">
    <property type="entry name" value="T-box_DNA-bd"/>
</dbReference>
<dbReference type="PROSITE" id="PS50252">
    <property type="entry name" value="TBOX_3"/>
    <property type="match status" value="1"/>
</dbReference>
<evidence type="ECO:0000313" key="5">
    <source>
        <dbReference type="WBParaSite" id="nRc.2.0.1.t37655-RA"/>
    </source>
</evidence>
<accession>A0A915KGZ4</accession>
<evidence type="ECO:0000256" key="1">
    <source>
        <dbReference type="PROSITE-ProRule" id="PRU00201"/>
    </source>
</evidence>
<dbReference type="GO" id="GO:0003700">
    <property type="term" value="F:DNA-binding transcription factor activity"/>
    <property type="evidence" value="ECO:0007669"/>
    <property type="project" value="InterPro"/>
</dbReference>
<comment type="caution">
    <text evidence="1">Lacks conserved residue(s) required for the propagation of feature annotation.</text>
</comment>
<feature type="compositionally biased region" description="Basic and acidic residues" evidence="2">
    <location>
        <begin position="176"/>
        <end position="189"/>
    </location>
</feature>
<dbReference type="GO" id="GO:0003677">
    <property type="term" value="F:DNA binding"/>
    <property type="evidence" value="ECO:0007669"/>
    <property type="project" value="UniProtKB-UniRule"/>
</dbReference>
<evidence type="ECO:0000313" key="4">
    <source>
        <dbReference type="Proteomes" id="UP000887565"/>
    </source>
</evidence>
<dbReference type="GO" id="GO:0005634">
    <property type="term" value="C:nucleus"/>
    <property type="evidence" value="ECO:0007669"/>
    <property type="project" value="UniProtKB-SubCell"/>
</dbReference>
<keyword evidence="1" id="KW-0238">DNA-binding</keyword>
<keyword evidence="4" id="KW-1185">Reference proteome</keyword>
<feature type="compositionally biased region" description="Acidic residues" evidence="2">
    <location>
        <begin position="190"/>
        <end position="205"/>
    </location>
</feature>